<evidence type="ECO:0000256" key="2">
    <source>
        <dbReference type="ARBA" id="ARBA00005179"/>
    </source>
</evidence>
<dbReference type="GO" id="GO:0005506">
    <property type="term" value="F:iron ion binding"/>
    <property type="evidence" value="ECO:0007669"/>
    <property type="project" value="InterPro"/>
</dbReference>
<keyword evidence="5 9" id="KW-0479">Metal-binding</keyword>
<evidence type="ECO:0000256" key="9">
    <source>
        <dbReference type="PIRSR" id="PIRSR602401-1"/>
    </source>
</evidence>
<keyword evidence="6 10" id="KW-0560">Oxidoreductase</keyword>
<keyword evidence="12" id="KW-1185">Reference proteome</keyword>
<dbReference type="InterPro" id="IPR036396">
    <property type="entry name" value="Cyt_P450_sf"/>
</dbReference>
<dbReference type="GO" id="GO:0016705">
    <property type="term" value="F:oxidoreductase activity, acting on paired donors, with incorporation or reduction of molecular oxygen"/>
    <property type="evidence" value="ECO:0007669"/>
    <property type="project" value="InterPro"/>
</dbReference>
<keyword evidence="4 9" id="KW-0349">Heme</keyword>
<evidence type="ECO:0000313" key="11">
    <source>
        <dbReference type="EMBL" id="KAJ3508248.1"/>
    </source>
</evidence>
<evidence type="ECO:0000256" key="4">
    <source>
        <dbReference type="ARBA" id="ARBA00022617"/>
    </source>
</evidence>
<evidence type="ECO:0000256" key="5">
    <source>
        <dbReference type="ARBA" id="ARBA00022723"/>
    </source>
</evidence>
<dbReference type="EMBL" id="JANKHO010000579">
    <property type="protein sequence ID" value="KAJ3508248.1"/>
    <property type="molecule type" value="Genomic_DNA"/>
</dbReference>
<evidence type="ECO:0008006" key="13">
    <source>
        <dbReference type="Google" id="ProtNLM"/>
    </source>
</evidence>
<comment type="caution">
    <text evidence="11">The sequence shown here is derived from an EMBL/GenBank/DDBJ whole genome shotgun (WGS) entry which is preliminary data.</text>
</comment>
<proteinExistence type="inferred from homology"/>
<dbReference type="PRINTS" id="PR00463">
    <property type="entry name" value="EP450I"/>
</dbReference>
<protein>
    <recommendedName>
        <fullName evidence="13">Cytochrome P450 monooxygenase</fullName>
    </recommendedName>
</protein>
<dbReference type="InterPro" id="IPR050364">
    <property type="entry name" value="Cytochrome_P450_fung"/>
</dbReference>
<feature type="binding site" description="axial binding residue" evidence="9">
    <location>
        <position position="125"/>
    </location>
    <ligand>
        <name>heme</name>
        <dbReference type="ChEBI" id="CHEBI:30413"/>
    </ligand>
    <ligandPart>
        <name>Fe</name>
        <dbReference type="ChEBI" id="CHEBI:18248"/>
    </ligandPart>
</feature>
<accession>A0A9W8K0F8</accession>
<dbReference type="Gene3D" id="1.10.630.10">
    <property type="entry name" value="Cytochrome P450"/>
    <property type="match status" value="1"/>
</dbReference>
<evidence type="ECO:0000256" key="6">
    <source>
        <dbReference type="ARBA" id="ARBA00023002"/>
    </source>
</evidence>
<dbReference type="PANTHER" id="PTHR46300">
    <property type="entry name" value="P450, PUTATIVE (EUROFUNG)-RELATED-RELATED"/>
    <property type="match status" value="1"/>
</dbReference>
<dbReference type="Proteomes" id="UP001148786">
    <property type="component" value="Unassembled WGS sequence"/>
</dbReference>
<name>A0A9W8K0F8_9AGAR</name>
<organism evidence="11 12">
    <name type="scientific">Agrocybe chaxingu</name>
    <dbReference type="NCBI Taxonomy" id="84603"/>
    <lineage>
        <taxon>Eukaryota</taxon>
        <taxon>Fungi</taxon>
        <taxon>Dikarya</taxon>
        <taxon>Basidiomycota</taxon>
        <taxon>Agaricomycotina</taxon>
        <taxon>Agaricomycetes</taxon>
        <taxon>Agaricomycetidae</taxon>
        <taxon>Agaricales</taxon>
        <taxon>Agaricineae</taxon>
        <taxon>Strophariaceae</taxon>
        <taxon>Agrocybe</taxon>
    </lineage>
</organism>
<gene>
    <name evidence="11" type="ORF">NLJ89_g5859</name>
</gene>
<evidence type="ECO:0000256" key="7">
    <source>
        <dbReference type="ARBA" id="ARBA00023004"/>
    </source>
</evidence>
<dbReference type="GO" id="GO:0020037">
    <property type="term" value="F:heme binding"/>
    <property type="evidence" value="ECO:0007669"/>
    <property type="project" value="InterPro"/>
</dbReference>
<comment type="similarity">
    <text evidence="3 10">Belongs to the cytochrome P450 family.</text>
</comment>
<dbReference type="SUPFAM" id="SSF48264">
    <property type="entry name" value="Cytochrome P450"/>
    <property type="match status" value="1"/>
</dbReference>
<evidence type="ECO:0000256" key="8">
    <source>
        <dbReference type="ARBA" id="ARBA00023033"/>
    </source>
</evidence>
<dbReference type="AlphaFoldDB" id="A0A9W8K0F8"/>
<evidence type="ECO:0000256" key="10">
    <source>
        <dbReference type="RuleBase" id="RU000461"/>
    </source>
</evidence>
<evidence type="ECO:0000256" key="3">
    <source>
        <dbReference type="ARBA" id="ARBA00010617"/>
    </source>
</evidence>
<sequence length="201" mass="22620">MLLYPEAQGKAQRALDSVLHGRFPNFGDYGKIPYIDALVHESLRWNPIAPLGLFHALKEDDEYMGYILPKGSICVGNVWAMFRDEDRYGTQVDEFIPERFLKDDGTIDQNRANTSGAFGFGRRACAGESIVRDFAWIVFASILTAYEIVDGTDMGGQPLDQSKIEFSNDFISSPPYIKCRFRLRPGVSESMIYNAAEEAKL</sequence>
<dbReference type="OrthoDB" id="2789670at2759"/>
<dbReference type="PROSITE" id="PS00086">
    <property type="entry name" value="CYTOCHROME_P450"/>
    <property type="match status" value="1"/>
</dbReference>
<keyword evidence="8 10" id="KW-0503">Monooxygenase</keyword>
<evidence type="ECO:0000313" key="12">
    <source>
        <dbReference type="Proteomes" id="UP001148786"/>
    </source>
</evidence>
<dbReference type="InterPro" id="IPR017972">
    <property type="entry name" value="Cyt_P450_CS"/>
</dbReference>
<evidence type="ECO:0000256" key="1">
    <source>
        <dbReference type="ARBA" id="ARBA00001971"/>
    </source>
</evidence>
<dbReference type="GO" id="GO:0004497">
    <property type="term" value="F:monooxygenase activity"/>
    <property type="evidence" value="ECO:0007669"/>
    <property type="project" value="UniProtKB-KW"/>
</dbReference>
<keyword evidence="7 9" id="KW-0408">Iron</keyword>
<dbReference type="InterPro" id="IPR001128">
    <property type="entry name" value="Cyt_P450"/>
</dbReference>
<dbReference type="PRINTS" id="PR00385">
    <property type="entry name" value="P450"/>
</dbReference>
<reference evidence="11" key="1">
    <citation type="submission" date="2022-07" db="EMBL/GenBank/DDBJ databases">
        <title>Genome Sequence of Agrocybe chaxingu.</title>
        <authorList>
            <person name="Buettner E."/>
        </authorList>
    </citation>
    <scope>NUCLEOTIDE SEQUENCE</scope>
    <source>
        <strain evidence="11">MP-N11</strain>
    </source>
</reference>
<dbReference type="Pfam" id="PF00067">
    <property type="entry name" value="p450"/>
    <property type="match status" value="1"/>
</dbReference>
<dbReference type="InterPro" id="IPR002401">
    <property type="entry name" value="Cyt_P450_E_grp-I"/>
</dbReference>
<comment type="cofactor">
    <cofactor evidence="1 9">
        <name>heme</name>
        <dbReference type="ChEBI" id="CHEBI:30413"/>
    </cofactor>
</comment>
<comment type="pathway">
    <text evidence="2">Secondary metabolite biosynthesis.</text>
</comment>